<dbReference type="PANTHER" id="PTHR35538:SF6">
    <property type="entry name" value="EF-HAND DOMAIN-CONTAINING PROTEIN"/>
    <property type="match status" value="1"/>
</dbReference>
<feature type="compositionally biased region" description="Polar residues" evidence="1">
    <location>
        <begin position="780"/>
        <end position="793"/>
    </location>
</feature>
<accession>V4BKY0</accession>
<feature type="compositionally biased region" description="Basic and acidic residues" evidence="1">
    <location>
        <begin position="606"/>
        <end position="620"/>
    </location>
</feature>
<protein>
    <recommendedName>
        <fullName evidence="4">EF-hand domain-containing protein</fullName>
    </recommendedName>
</protein>
<dbReference type="PANTHER" id="PTHR35538">
    <property type="entry name" value="LIG_CHAN-GLU_BD DOMAIN-CONTAINING PROTEIN"/>
    <property type="match status" value="1"/>
</dbReference>
<dbReference type="STRING" id="225164.V4BKY0"/>
<dbReference type="Proteomes" id="UP000030746">
    <property type="component" value="Unassembled WGS sequence"/>
</dbReference>
<dbReference type="AlphaFoldDB" id="V4BKY0"/>
<dbReference type="KEGG" id="lgi:LOTGIDRAFT_229132"/>
<dbReference type="OMA" id="WEHEMEV"/>
<organism evidence="2 3">
    <name type="scientific">Lottia gigantea</name>
    <name type="common">Giant owl limpet</name>
    <dbReference type="NCBI Taxonomy" id="225164"/>
    <lineage>
        <taxon>Eukaryota</taxon>
        <taxon>Metazoa</taxon>
        <taxon>Spiralia</taxon>
        <taxon>Lophotrochozoa</taxon>
        <taxon>Mollusca</taxon>
        <taxon>Gastropoda</taxon>
        <taxon>Patellogastropoda</taxon>
        <taxon>Lottioidea</taxon>
        <taxon>Lottiidae</taxon>
        <taxon>Lottia</taxon>
    </lineage>
</organism>
<gene>
    <name evidence="2" type="ORF">LOTGIDRAFT_229132</name>
</gene>
<dbReference type="RefSeq" id="XP_009060277.1">
    <property type="nucleotide sequence ID" value="XM_009062029.1"/>
</dbReference>
<name>V4BKY0_LOTGI</name>
<feature type="compositionally biased region" description="Basic residues" evidence="1">
    <location>
        <begin position="586"/>
        <end position="605"/>
    </location>
</feature>
<feature type="compositionally biased region" description="Basic and acidic residues" evidence="1">
    <location>
        <begin position="408"/>
        <end position="420"/>
    </location>
</feature>
<dbReference type="OrthoDB" id="2121618at2759"/>
<reference evidence="2 3" key="1">
    <citation type="journal article" date="2013" name="Nature">
        <title>Insights into bilaterian evolution from three spiralian genomes.</title>
        <authorList>
            <person name="Simakov O."/>
            <person name="Marletaz F."/>
            <person name="Cho S.J."/>
            <person name="Edsinger-Gonzales E."/>
            <person name="Havlak P."/>
            <person name="Hellsten U."/>
            <person name="Kuo D.H."/>
            <person name="Larsson T."/>
            <person name="Lv J."/>
            <person name="Arendt D."/>
            <person name="Savage R."/>
            <person name="Osoegawa K."/>
            <person name="de Jong P."/>
            <person name="Grimwood J."/>
            <person name="Chapman J.A."/>
            <person name="Shapiro H."/>
            <person name="Aerts A."/>
            <person name="Otillar R.P."/>
            <person name="Terry A.Y."/>
            <person name="Boore J.L."/>
            <person name="Grigoriev I.V."/>
            <person name="Lindberg D.R."/>
            <person name="Seaver E.C."/>
            <person name="Weisblat D.A."/>
            <person name="Putnam N.H."/>
            <person name="Rokhsar D.S."/>
        </authorList>
    </citation>
    <scope>NUCLEOTIDE SEQUENCE [LARGE SCALE GENOMIC DNA]</scope>
</reference>
<feature type="region of interest" description="Disordered" evidence="1">
    <location>
        <begin position="408"/>
        <end position="473"/>
    </location>
</feature>
<dbReference type="HOGENOM" id="CLU_285494_0_0_1"/>
<keyword evidence="3" id="KW-1185">Reference proteome</keyword>
<dbReference type="CTD" id="20247905"/>
<feature type="compositionally biased region" description="Low complexity" evidence="1">
    <location>
        <begin position="575"/>
        <end position="585"/>
    </location>
</feature>
<dbReference type="EMBL" id="KB202619">
    <property type="protein sequence ID" value="ESO89244.1"/>
    <property type="molecule type" value="Genomic_DNA"/>
</dbReference>
<feature type="compositionally biased region" description="Basic residues" evidence="1">
    <location>
        <begin position="737"/>
        <end position="747"/>
    </location>
</feature>
<evidence type="ECO:0000313" key="3">
    <source>
        <dbReference type="Proteomes" id="UP000030746"/>
    </source>
</evidence>
<sequence>MAKVPTLCEVSYDSAWNYDDNFYTPFRLPSANRSKHGNLGYGGRSSVVPLAVDERRPSFSCVGVLKSVDSAQDTYYEFLRDYYIEHSSSPLTFYSGRYSRGGTIPSPQLPPRPYSTVPTLPDSNYIAPIHYDSNPVTYPLSLPALSKLHHGEENPEASPYVDEKLIWVDTLNAWISEKKLKESKPYVSFINNPPYVEKLFTATEGRKIHKCLKCHRYEDHMYNYKRKLSACTCRRKPNIESELHRRAVLDRREKLRSESPSKRAQRKAYSTPLCNTHAQRKVQFVPLSARNDYVSRNVPSPSSPIPSLKDVKIVDGDSQKNVSFKDEKEEQYKDKITEVFGLDTHSSESDSEEIHEFVKQIIAEELENHFKETQPEHSDHSPSQIVVASDSSQSVITAISSVAVNIKTDAEKSKTKKEVPKLFVRRQQKAPTPAKTKQESSKQQLPNIPQKEETVKKAPPKKPAPEPIPIDYDEIREATARLMRKSIRISLYIKKEKDKATKVSRPAAPQQKPKDKLWKALPKFELKSSKSKKSGLKKKQDSAARIIFKNEEKSKTNITNPKEQDKVQIKSDPVPQEQEQQLKTTKQPKNRLKKQLSKQLIKQKSKQLDKQVQRQVHKMEKADVQVHDDVPITMISTISVPVPQIIKPLPLPPLPVVKGPVLTHGYTTKPKREIIKPQPLPVSLPEDLAITPPPVSVPTTPVDKSVDTQTDQPGTPPQSRRDTQSVEDGGDEEMSKKSRSPIKKKERVARDKHEVTEDNLPEGPDLSLRKQSSWIYGSNSGSEIDVQSGSPSRTIKFDPAALPTTPDVPTLTIDDKKRPLKTHVINKKLMPVTENKKRWGAKKFDTSYEDEQRRAELAERRRKKQMLMYEKLKLSKMGNTDIKEENGKNGASFGDYDFLSKYCIFAATNKDMLHHAFNTVDENGTGWIDCAGTMVALRSINNKLTYTEEEYLYRVMEMTGYNVSHGADFKLFSILAALSTRISLLDEWMKNIIGQMDFQTLEMKLFLCKTLWECNVNRETNTIPIEQLIIELRAGGVSYQHECQVRKKLSHLKALDLFDFLTYVPLFIMIHESVVDNPLNDTRNK</sequence>
<feature type="region of interest" description="Disordered" evidence="1">
    <location>
        <begin position="494"/>
        <end position="620"/>
    </location>
</feature>
<evidence type="ECO:0000256" key="1">
    <source>
        <dbReference type="SAM" id="MobiDB-lite"/>
    </source>
</evidence>
<evidence type="ECO:0000313" key="2">
    <source>
        <dbReference type="EMBL" id="ESO89244.1"/>
    </source>
</evidence>
<evidence type="ECO:0008006" key="4">
    <source>
        <dbReference type="Google" id="ProtNLM"/>
    </source>
</evidence>
<feature type="region of interest" description="Disordered" evidence="1">
    <location>
        <begin position="780"/>
        <end position="801"/>
    </location>
</feature>
<dbReference type="GeneID" id="20247905"/>
<feature type="compositionally biased region" description="Basic and acidic residues" evidence="1">
    <location>
        <begin position="512"/>
        <end position="528"/>
    </location>
</feature>
<feature type="compositionally biased region" description="Basic and acidic residues" evidence="1">
    <location>
        <begin position="538"/>
        <end position="555"/>
    </location>
</feature>
<proteinExistence type="predicted"/>
<feature type="region of interest" description="Disordered" evidence="1">
    <location>
        <begin position="685"/>
        <end position="767"/>
    </location>
</feature>